<accession>A0AAN6NQ91</accession>
<comment type="caution">
    <text evidence="2">The sequence shown here is derived from an EMBL/GenBank/DDBJ whole genome shotgun (WGS) entry which is preliminary data.</text>
</comment>
<dbReference type="AlphaFoldDB" id="A0AAN6NQ91"/>
<keyword evidence="3" id="KW-1185">Reference proteome</keyword>
<dbReference type="EMBL" id="MU859200">
    <property type="protein sequence ID" value="KAK3949800.1"/>
    <property type="molecule type" value="Genomic_DNA"/>
</dbReference>
<proteinExistence type="predicted"/>
<reference evidence="2" key="1">
    <citation type="journal article" date="2023" name="Mol. Phylogenet. Evol.">
        <title>Genome-scale phylogeny and comparative genomics of the fungal order Sordariales.</title>
        <authorList>
            <person name="Hensen N."/>
            <person name="Bonometti L."/>
            <person name="Westerberg I."/>
            <person name="Brannstrom I.O."/>
            <person name="Guillou S."/>
            <person name="Cros-Aarteil S."/>
            <person name="Calhoun S."/>
            <person name="Haridas S."/>
            <person name="Kuo A."/>
            <person name="Mondo S."/>
            <person name="Pangilinan J."/>
            <person name="Riley R."/>
            <person name="LaButti K."/>
            <person name="Andreopoulos B."/>
            <person name="Lipzen A."/>
            <person name="Chen C."/>
            <person name="Yan M."/>
            <person name="Daum C."/>
            <person name="Ng V."/>
            <person name="Clum A."/>
            <person name="Steindorff A."/>
            <person name="Ohm R.A."/>
            <person name="Martin F."/>
            <person name="Silar P."/>
            <person name="Natvig D.O."/>
            <person name="Lalanne C."/>
            <person name="Gautier V."/>
            <person name="Ament-Velasquez S.L."/>
            <person name="Kruys A."/>
            <person name="Hutchinson M.I."/>
            <person name="Powell A.J."/>
            <person name="Barry K."/>
            <person name="Miller A.N."/>
            <person name="Grigoriev I.V."/>
            <person name="Debuchy R."/>
            <person name="Gladieux P."/>
            <person name="Hiltunen Thoren M."/>
            <person name="Johannesson H."/>
        </authorList>
    </citation>
    <scope>NUCLEOTIDE SEQUENCE</scope>
    <source>
        <strain evidence="2">CBS 626.80</strain>
    </source>
</reference>
<feature type="region of interest" description="Disordered" evidence="1">
    <location>
        <begin position="29"/>
        <end position="65"/>
    </location>
</feature>
<reference evidence="2" key="2">
    <citation type="submission" date="2023-06" db="EMBL/GenBank/DDBJ databases">
        <authorList>
            <consortium name="Lawrence Berkeley National Laboratory"/>
            <person name="Mondo S.J."/>
            <person name="Hensen N."/>
            <person name="Bonometti L."/>
            <person name="Westerberg I."/>
            <person name="Brannstrom I.O."/>
            <person name="Guillou S."/>
            <person name="Cros-Aarteil S."/>
            <person name="Calhoun S."/>
            <person name="Haridas S."/>
            <person name="Kuo A."/>
            <person name="Pangilinan J."/>
            <person name="Riley R."/>
            <person name="Labutti K."/>
            <person name="Andreopoulos B."/>
            <person name="Lipzen A."/>
            <person name="Chen C."/>
            <person name="Yanf M."/>
            <person name="Daum C."/>
            <person name="Ng V."/>
            <person name="Clum A."/>
            <person name="Steindorff A."/>
            <person name="Ohm R."/>
            <person name="Martin F."/>
            <person name="Silar P."/>
            <person name="Natvig D."/>
            <person name="Lalanne C."/>
            <person name="Gautier V."/>
            <person name="Ament-Velasquez S.L."/>
            <person name="Kruys A."/>
            <person name="Hutchinson M.I."/>
            <person name="Powell A.J."/>
            <person name="Barry K."/>
            <person name="Miller A.N."/>
            <person name="Grigoriev I.V."/>
            <person name="Debuchy R."/>
            <person name="Gladieux P."/>
            <person name="Thoren M.H."/>
            <person name="Johannesson H."/>
        </authorList>
    </citation>
    <scope>NUCLEOTIDE SEQUENCE</scope>
    <source>
        <strain evidence="2">CBS 626.80</strain>
    </source>
</reference>
<sequence>MSPQTPPPSSLTRQPLVLAAAASTLAEKARSTSQLIEKTLLPPHTSSSNSDPTVSKPDPSNPYPSSPSLIKLTYLSAKLLQFNQHANTLGDCITSASNSGVADVLAKTLDHALARCDQGVEVVKEQVEFLVMERNGVAKDLLQLQLHPETGTPGEQNCVNGVDGVDGETKGQKGKKRQVDGQVVQEYEDLLIAYSRLFIFGSQIVILTEKQQAEWMAKKDVDKIIDKAEESAKKVLAGKRILTQ</sequence>
<dbReference type="Proteomes" id="UP001303222">
    <property type="component" value="Unassembled WGS sequence"/>
</dbReference>
<evidence type="ECO:0000313" key="3">
    <source>
        <dbReference type="Proteomes" id="UP001303222"/>
    </source>
</evidence>
<evidence type="ECO:0000313" key="2">
    <source>
        <dbReference type="EMBL" id="KAK3949800.1"/>
    </source>
</evidence>
<name>A0AAN6NQ91_9PEZI</name>
<protein>
    <submittedName>
        <fullName evidence="2">Uncharacterized protein</fullName>
    </submittedName>
</protein>
<evidence type="ECO:0000256" key="1">
    <source>
        <dbReference type="SAM" id="MobiDB-lite"/>
    </source>
</evidence>
<gene>
    <name evidence="2" type="ORF">QBC32DRAFT_348161</name>
</gene>
<organism evidence="2 3">
    <name type="scientific">Pseudoneurospora amorphoporcata</name>
    <dbReference type="NCBI Taxonomy" id="241081"/>
    <lineage>
        <taxon>Eukaryota</taxon>
        <taxon>Fungi</taxon>
        <taxon>Dikarya</taxon>
        <taxon>Ascomycota</taxon>
        <taxon>Pezizomycotina</taxon>
        <taxon>Sordariomycetes</taxon>
        <taxon>Sordariomycetidae</taxon>
        <taxon>Sordariales</taxon>
        <taxon>Sordariaceae</taxon>
        <taxon>Pseudoneurospora</taxon>
    </lineage>
</organism>
<feature type="compositionally biased region" description="Polar residues" evidence="1">
    <location>
        <begin position="44"/>
        <end position="53"/>
    </location>
</feature>